<dbReference type="EC" id="3.1.1.-" evidence="3"/>
<evidence type="ECO:0000256" key="4">
    <source>
        <dbReference type="SAM" id="MobiDB-lite"/>
    </source>
</evidence>
<comment type="similarity">
    <text evidence="1 3">Belongs to the type-B carboxylesterase/lipase family.</text>
</comment>
<feature type="region of interest" description="Disordered" evidence="4">
    <location>
        <begin position="36"/>
        <end position="62"/>
    </location>
</feature>
<dbReference type="PANTHER" id="PTHR11559">
    <property type="entry name" value="CARBOXYLESTERASE"/>
    <property type="match status" value="1"/>
</dbReference>
<evidence type="ECO:0000256" key="1">
    <source>
        <dbReference type="ARBA" id="ARBA00005964"/>
    </source>
</evidence>
<evidence type="ECO:0000313" key="6">
    <source>
        <dbReference type="EMBL" id="MBB5077087.1"/>
    </source>
</evidence>
<accession>A0A7W8A059</accession>
<organism evidence="6 7">
    <name type="scientific">Nonomuraea endophytica</name>
    <dbReference type="NCBI Taxonomy" id="714136"/>
    <lineage>
        <taxon>Bacteria</taxon>
        <taxon>Bacillati</taxon>
        <taxon>Actinomycetota</taxon>
        <taxon>Actinomycetes</taxon>
        <taxon>Streptosporangiales</taxon>
        <taxon>Streptosporangiaceae</taxon>
        <taxon>Nonomuraea</taxon>
    </lineage>
</organism>
<feature type="domain" description="Carboxylesterase type B" evidence="5">
    <location>
        <begin position="4"/>
        <end position="305"/>
    </location>
</feature>
<dbReference type="SUPFAM" id="SSF53474">
    <property type="entry name" value="alpha/beta-Hydrolases"/>
    <property type="match status" value="1"/>
</dbReference>
<evidence type="ECO:0000259" key="5">
    <source>
        <dbReference type="Pfam" id="PF00135"/>
    </source>
</evidence>
<dbReference type="Gene3D" id="3.40.50.1820">
    <property type="entry name" value="alpha/beta hydrolase"/>
    <property type="match status" value="1"/>
</dbReference>
<evidence type="ECO:0000256" key="2">
    <source>
        <dbReference type="ARBA" id="ARBA00022801"/>
    </source>
</evidence>
<dbReference type="Pfam" id="PF00135">
    <property type="entry name" value="COesterase"/>
    <property type="match status" value="1"/>
</dbReference>
<dbReference type="AlphaFoldDB" id="A0A7W8A059"/>
<sequence>MTLAHTPQGTLRGLALGGALAFEGIRYAAPARRFTAPEPPRPWEGVRDALTPGPPAPQRPGRMAWVPGLEIDPATGREDCLFLNVWTSGTEGRRPVLVFLHGGAFVFGSGAQAMYDGTVLARDHGLVVVTVNYRFGATGLWYGPGVPSNLALRDQIAALEWVRNAIDAFGGDPGNVTLAGHSAGGTSVLALLACAPGLYARAAAMSPVPYGFATPGQAEAWTRAAAVPDPAKTPIEALLAGEERAARARPPAGGLLPVAPVLDGDLLKEHPMSGNLAKVPLLVTTTAQEARLFTAAGMGEPSTREIFTEPARELVRVHPGTARHLVSDARSPMTRDGVELGACHLADVPLYFGNHGTPLTGHKPVPEMTQEFARFCRGEEDT</sequence>
<dbReference type="Proteomes" id="UP000568380">
    <property type="component" value="Unassembled WGS sequence"/>
</dbReference>
<proteinExistence type="inferred from homology"/>
<gene>
    <name evidence="6" type="ORF">HNR40_002560</name>
</gene>
<dbReference type="EMBL" id="JACHIN010000003">
    <property type="protein sequence ID" value="MBB5077087.1"/>
    <property type="molecule type" value="Genomic_DNA"/>
</dbReference>
<dbReference type="GO" id="GO:0016787">
    <property type="term" value="F:hydrolase activity"/>
    <property type="evidence" value="ECO:0007669"/>
    <property type="project" value="UniProtKB-KW"/>
</dbReference>
<dbReference type="InterPro" id="IPR002018">
    <property type="entry name" value="CarbesteraseB"/>
</dbReference>
<evidence type="ECO:0000313" key="7">
    <source>
        <dbReference type="Proteomes" id="UP000568380"/>
    </source>
</evidence>
<evidence type="ECO:0000256" key="3">
    <source>
        <dbReference type="RuleBase" id="RU361235"/>
    </source>
</evidence>
<protein>
    <recommendedName>
        <fullName evidence="3">Carboxylic ester hydrolase</fullName>
        <ecNumber evidence="3">3.1.1.-</ecNumber>
    </recommendedName>
</protein>
<comment type="caution">
    <text evidence="6">The sequence shown here is derived from an EMBL/GenBank/DDBJ whole genome shotgun (WGS) entry which is preliminary data.</text>
</comment>
<dbReference type="InterPro" id="IPR050309">
    <property type="entry name" value="Type-B_Carboxylest/Lipase"/>
</dbReference>
<dbReference type="InterPro" id="IPR029058">
    <property type="entry name" value="AB_hydrolase_fold"/>
</dbReference>
<keyword evidence="7" id="KW-1185">Reference proteome</keyword>
<keyword evidence="2 3" id="KW-0378">Hydrolase</keyword>
<dbReference type="InterPro" id="IPR019826">
    <property type="entry name" value="Carboxylesterase_B_AS"/>
</dbReference>
<reference evidence="6 7" key="1">
    <citation type="submission" date="2020-08" db="EMBL/GenBank/DDBJ databases">
        <title>Genomic Encyclopedia of Type Strains, Phase IV (KMG-IV): sequencing the most valuable type-strain genomes for metagenomic binning, comparative biology and taxonomic classification.</title>
        <authorList>
            <person name="Goeker M."/>
        </authorList>
    </citation>
    <scope>NUCLEOTIDE SEQUENCE [LARGE SCALE GENOMIC DNA]</scope>
    <source>
        <strain evidence="6 7">DSM 45385</strain>
    </source>
</reference>
<dbReference type="RefSeq" id="WP_184960688.1">
    <property type="nucleotide sequence ID" value="NZ_JACHIN010000003.1"/>
</dbReference>
<name>A0A7W8A059_9ACTN</name>
<dbReference type="PROSITE" id="PS00122">
    <property type="entry name" value="CARBOXYLESTERASE_B_1"/>
    <property type="match status" value="1"/>
</dbReference>